<evidence type="ECO:0000313" key="7">
    <source>
        <dbReference type="Proteomes" id="UP000027602"/>
    </source>
</evidence>
<protein>
    <submittedName>
        <fullName evidence="6">Micrococcal nuclease</fullName>
    </submittedName>
</protein>
<dbReference type="InterPro" id="IPR002071">
    <property type="entry name" value="Thermonucl_AS"/>
</dbReference>
<proteinExistence type="predicted"/>
<dbReference type="PROSITE" id="PS51257">
    <property type="entry name" value="PROKAR_LIPOPROTEIN"/>
    <property type="match status" value="1"/>
</dbReference>
<accession>I3E8M4</accession>
<evidence type="ECO:0000256" key="3">
    <source>
        <dbReference type="ARBA" id="ARBA00022801"/>
    </source>
</evidence>
<feature type="chain" id="PRO_5038848915" evidence="4">
    <location>
        <begin position="22"/>
        <end position="270"/>
    </location>
</feature>
<dbReference type="EMBL" id="CP007739">
    <property type="protein sequence ID" value="AIE60114.1"/>
    <property type="molecule type" value="Genomic_DNA"/>
</dbReference>
<evidence type="ECO:0000256" key="4">
    <source>
        <dbReference type="SAM" id="SignalP"/>
    </source>
</evidence>
<evidence type="ECO:0000313" key="6">
    <source>
        <dbReference type="EMBL" id="AIE60114.1"/>
    </source>
</evidence>
<dbReference type="RefSeq" id="WP_004434205.1">
    <property type="nucleotide sequence ID" value="NZ_ADWW01000002.1"/>
</dbReference>
<dbReference type="Gene3D" id="2.40.50.90">
    <property type="match status" value="1"/>
</dbReference>
<evidence type="ECO:0000256" key="2">
    <source>
        <dbReference type="ARBA" id="ARBA00022759"/>
    </source>
</evidence>
<dbReference type="OrthoDB" id="4376109at2"/>
<dbReference type="KEGG" id="bmet:BMMGA3_08560"/>
<dbReference type="PANTHER" id="PTHR12302:SF3">
    <property type="entry name" value="SERINE_THREONINE-PROTEIN KINASE 31"/>
    <property type="match status" value="1"/>
</dbReference>
<name>I3E8M4_BACMM</name>
<dbReference type="eggNOG" id="COG1525">
    <property type="taxonomic scope" value="Bacteria"/>
</dbReference>
<dbReference type="CDD" id="cd00175">
    <property type="entry name" value="SNc"/>
    <property type="match status" value="1"/>
</dbReference>
<feature type="signal peptide" evidence="4">
    <location>
        <begin position="1"/>
        <end position="21"/>
    </location>
</feature>
<keyword evidence="4" id="KW-0732">Signal</keyword>
<keyword evidence="2" id="KW-0255">Endonuclease</keyword>
<dbReference type="InterPro" id="IPR035437">
    <property type="entry name" value="SNase_OB-fold_sf"/>
</dbReference>
<sequence length="270" mass="31097">MKKILFSFSIIGLLFIFSACSNLTNETNKIDSEKTTSSHIINDDKSHEFKRIKVRFNELYDGDTIGVIYNGRPEKVRFLLVDTPETSHPRLGEQPYGKEAKMFTRDLIRKAKTIELEFDIGPNRDKYGRLLAYVYVDGKMIQEELLKNGLARVAYVYPPNTRYIDQFRAIQEKAQKKGIGIWKIENYSQEDGFHPEMIGKAKENSDKKGMAVHNNTPKSQRGCKIKGNISSNGEKIYHTPDSPWYEKTKPEVWFCTEKEAVLAGFRSPKK</sequence>
<evidence type="ECO:0000256" key="1">
    <source>
        <dbReference type="ARBA" id="ARBA00022722"/>
    </source>
</evidence>
<dbReference type="GO" id="GO:0004519">
    <property type="term" value="F:endonuclease activity"/>
    <property type="evidence" value="ECO:0007669"/>
    <property type="project" value="UniProtKB-KW"/>
</dbReference>
<dbReference type="PANTHER" id="PTHR12302">
    <property type="entry name" value="EBNA2 BINDING PROTEIN P100"/>
    <property type="match status" value="1"/>
</dbReference>
<feature type="domain" description="TNase-like" evidence="5">
    <location>
        <begin position="50"/>
        <end position="184"/>
    </location>
</feature>
<keyword evidence="3" id="KW-0378">Hydrolase</keyword>
<keyword evidence="7" id="KW-1185">Reference proteome</keyword>
<dbReference type="AlphaFoldDB" id="I3E8M4"/>
<dbReference type="Pfam" id="PF00565">
    <property type="entry name" value="SNase"/>
    <property type="match status" value="1"/>
</dbReference>
<dbReference type="SUPFAM" id="SSF50199">
    <property type="entry name" value="Staphylococcal nuclease"/>
    <property type="match status" value="1"/>
</dbReference>
<dbReference type="Proteomes" id="UP000027602">
    <property type="component" value="Chromosome"/>
</dbReference>
<keyword evidence="1" id="KW-0540">Nuclease</keyword>
<gene>
    <name evidence="6" type="ORF">BMMGA3_08560</name>
</gene>
<dbReference type="GO" id="GO:0003676">
    <property type="term" value="F:nucleic acid binding"/>
    <property type="evidence" value="ECO:0007669"/>
    <property type="project" value="InterPro"/>
</dbReference>
<dbReference type="InterPro" id="IPR016071">
    <property type="entry name" value="Staphylococal_nuclease_OB-fold"/>
</dbReference>
<dbReference type="PROSITE" id="PS01284">
    <property type="entry name" value="TNASE_2"/>
    <property type="match status" value="1"/>
</dbReference>
<dbReference type="STRING" id="796606.BMMGA3_08560"/>
<reference evidence="6 7" key="1">
    <citation type="journal article" date="2015" name="BMC Genomics">
        <title>Transcriptome analysis of thermophilic methylotrophic Bacillus methanolicus MGA3 using RNA-sequencing provides detailed insights into its previously uncharted transcriptional landscape.</title>
        <authorList>
            <person name="Irla M."/>
            <person name="Neshat A."/>
            <person name="Brautaset T."/>
            <person name="Ruckert C."/>
            <person name="Kalinowski J."/>
            <person name="Wendisch V.F."/>
        </authorList>
    </citation>
    <scope>NUCLEOTIDE SEQUENCE [LARGE SCALE GENOMIC DNA]</scope>
    <source>
        <strain evidence="7">MGA3 / ATCC 53907</strain>
    </source>
</reference>
<evidence type="ECO:0000259" key="5">
    <source>
        <dbReference type="PROSITE" id="PS50830"/>
    </source>
</evidence>
<dbReference type="PROSITE" id="PS50830">
    <property type="entry name" value="TNASE_3"/>
    <property type="match status" value="1"/>
</dbReference>
<organism evidence="6 7">
    <name type="scientific">Bacillus methanolicus (strain MGA3 / ATCC 53907)</name>
    <dbReference type="NCBI Taxonomy" id="796606"/>
    <lineage>
        <taxon>Bacteria</taxon>
        <taxon>Bacillati</taxon>
        <taxon>Bacillota</taxon>
        <taxon>Bacilli</taxon>
        <taxon>Bacillales</taxon>
        <taxon>Bacillaceae</taxon>
        <taxon>Bacillus</taxon>
    </lineage>
</organism>
<dbReference type="HOGENOM" id="CLU_046484_5_0_9"/>
<dbReference type="GO" id="GO:0016787">
    <property type="term" value="F:hydrolase activity"/>
    <property type="evidence" value="ECO:0007669"/>
    <property type="project" value="UniProtKB-KW"/>
</dbReference>
<dbReference type="SMART" id="SM00318">
    <property type="entry name" value="SNc"/>
    <property type="match status" value="1"/>
</dbReference>